<reference evidence="1 2" key="1">
    <citation type="submission" date="2014-09" db="EMBL/GenBank/DDBJ databases">
        <title>Sporocytophaga myxococcoides PG-01 genome sequencing.</title>
        <authorList>
            <person name="Liu L."/>
            <person name="Gao P.J."/>
            <person name="Chen G.J."/>
            <person name="Wang L.S."/>
        </authorList>
    </citation>
    <scope>NUCLEOTIDE SEQUENCE [LARGE SCALE GENOMIC DNA]</scope>
    <source>
        <strain evidence="1 2">PG-01</strain>
    </source>
</reference>
<dbReference type="InterPro" id="IPR008557">
    <property type="entry name" value="PhoX"/>
</dbReference>
<protein>
    <submittedName>
        <fullName evidence="1">Phosphatase</fullName>
    </submittedName>
</protein>
<name>A0A098LDS6_9BACT</name>
<dbReference type="Proteomes" id="UP000030185">
    <property type="component" value="Unassembled WGS sequence"/>
</dbReference>
<evidence type="ECO:0000313" key="2">
    <source>
        <dbReference type="Proteomes" id="UP000030185"/>
    </source>
</evidence>
<dbReference type="STRING" id="153721.MYP_1840"/>
<accession>A0A098LDS6</accession>
<dbReference type="OrthoDB" id="9801383at2"/>
<dbReference type="EMBL" id="BBLT01000003">
    <property type="protein sequence ID" value="GAL84612.1"/>
    <property type="molecule type" value="Genomic_DNA"/>
</dbReference>
<keyword evidence="2" id="KW-1185">Reference proteome</keyword>
<dbReference type="eggNOG" id="COG3211">
    <property type="taxonomic scope" value="Bacteria"/>
</dbReference>
<evidence type="ECO:0000313" key="1">
    <source>
        <dbReference type="EMBL" id="GAL84612.1"/>
    </source>
</evidence>
<dbReference type="Pfam" id="PF05787">
    <property type="entry name" value="PhoX"/>
    <property type="match status" value="1"/>
</dbReference>
<comment type="caution">
    <text evidence="1">The sequence shown here is derived from an EMBL/GenBank/DDBJ whole genome shotgun (WGS) entry which is preliminary data.</text>
</comment>
<organism evidence="1 2">
    <name type="scientific">Sporocytophaga myxococcoides</name>
    <dbReference type="NCBI Taxonomy" id="153721"/>
    <lineage>
        <taxon>Bacteria</taxon>
        <taxon>Pseudomonadati</taxon>
        <taxon>Bacteroidota</taxon>
        <taxon>Cytophagia</taxon>
        <taxon>Cytophagales</taxon>
        <taxon>Cytophagaceae</taxon>
        <taxon>Sporocytophaga</taxon>
    </lineage>
</organism>
<dbReference type="RefSeq" id="WP_045461782.1">
    <property type="nucleotide sequence ID" value="NZ_BBLT01000003.1"/>
</dbReference>
<dbReference type="AlphaFoldDB" id="A0A098LDS6"/>
<gene>
    <name evidence="1" type="ORF">MYP_1840</name>
</gene>
<dbReference type="PANTHER" id="PTHR35399">
    <property type="entry name" value="SLR8030 PROTEIN"/>
    <property type="match status" value="1"/>
</dbReference>
<dbReference type="PANTHER" id="PTHR35399:SF2">
    <property type="entry name" value="DUF839 DOMAIN-CONTAINING PROTEIN"/>
    <property type="match status" value="1"/>
</dbReference>
<sequence>MLNTYKSIGLNLLLFLITSFPVIGQRFQLAKDYDGLGIVLPKGIRYDQLFREGEIVVNVKGAKTISKGEHDYNCFIPKGKNGVDGFLFVSHESNDTNSTLGDGGGATIFEINKIDGRWINKGSFNAVDFSKVGGTFKNCSGALTPWGTILSAEEFPPGSNAELFNEGGGSRDTSDFNGMKRYQNMGWVVEIDPVSKTALRKLYAMGRCSHEGILIMPDSVTVYLTDDFTPSVFYKFIADRAGDLSKGKLFAYQQNANGNGGTWIRLPSDMKSLIDSRNVALQRGATSFVRMEWLTLVDGKIYISETGQDDIDLDKSVMINSTWANHIQATKNEKGAYDYPYGAVLEFNPYSNSIKPLITGGKGFKHVDKHFSNPDGIAYAKVKGKTYLVINEDIIKNTRGRVPEEFLKKDKIVNEIWWLDLSIKNPVVDDLKRFLIAPVGAETTGGYFTPDYSTYFLNVQHPDSDNPEPFNRSVTIAVGPILKKGKNKR</sequence>
<proteinExistence type="predicted"/>